<feature type="transmembrane region" description="Helical" evidence="1">
    <location>
        <begin position="203"/>
        <end position="221"/>
    </location>
</feature>
<keyword evidence="1" id="KW-1133">Transmembrane helix</keyword>
<feature type="transmembrane region" description="Helical" evidence="1">
    <location>
        <begin position="74"/>
        <end position="93"/>
    </location>
</feature>
<dbReference type="InterPro" id="IPR010293">
    <property type="entry name" value="Sbt_1"/>
</dbReference>
<organism evidence="2 3">
    <name type="scientific">Ascidiaceihabitans donghaensis</name>
    <dbReference type="NCBI Taxonomy" id="1510460"/>
    <lineage>
        <taxon>Bacteria</taxon>
        <taxon>Pseudomonadati</taxon>
        <taxon>Pseudomonadota</taxon>
        <taxon>Alphaproteobacteria</taxon>
        <taxon>Rhodobacterales</taxon>
        <taxon>Paracoccaceae</taxon>
        <taxon>Ascidiaceihabitans</taxon>
    </lineage>
</organism>
<evidence type="ECO:0000313" key="3">
    <source>
        <dbReference type="Proteomes" id="UP000244880"/>
    </source>
</evidence>
<accession>A0A2R8BA34</accession>
<sequence>MDMLADVAATIIAQMQKPTLAFLIGGMMLAALGSKLEVPEPVYKFIVLLLLLKVGMGAGISVREADFVELLVPGLLAVAVGVTIVLLGSRTLAGFKGVSNTDGMATAGLFGAVSASTLAAGMSILDGESIYYEGFIAALYPFMDVAALVTAIVLAKMAAARKSASSVQGGVMTMGGDTPINRNAKEDAEIEDGLIKGILTDTLKSSAISALLLGLALGFFARPDSVYASFYEPLFRGLLSVLMLIMGMEAWSRLADLRKVAHAYVIYGLTAPLVHGMIGFGAGLIAHHMTGFSAGGVVLLAIMAASSSDISGPPTMRAALPEANPSAYVGASTGLGTPVAILSIPMFMALADWAIGF</sequence>
<evidence type="ECO:0000313" key="2">
    <source>
        <dbReference type="EMBL" id="SPH19745.1"/>
    </source>
</evidence>
<evidence type="ECO:0008006" key="4">
    <source>
        <dbReference type="Google" id="ProtNLM"/>
    </source>
</evidence>
<dbReference type="RefSeq" id="WP_108827051.1">
    <property type="nucleotide sequence ID" value="NZ_OMOR01000001.1"/>
</dbReference>
<dbReference type="PANTHER" id="PTHR40400">
    <property type="entry name" value="SLR1512 PROTEIN"/>
    <property type="match status" value="1"/>
</dbReference>
<dbReference type="OrthoDB" id="345121at2"/>
<gene>
    <name evidence="2" type="ORF">ASD8599_00480</name>
</gene>
<feature type="transmembrane region" description="Helical" evidence="1">
    <location>
        <begin position="292"/>
        <end position="310"/>
    </location>
</feature>
<evidence type="ECO:0000256" key="1">
    <source>
        <dbReference type="SAM" id="Phobius"/>
    </source>
</evidence>
<proteinExistence type="predicted"/>
<dbReference type="Pfam" id="PF05982">
    <property type="entry name" value="Sbt_1"/>
    <property type="match status" value="1"/>
</dbReference>
<feature type="transmembrane region" description="Helical" evidence="1">
    <location>
        <begin position="233"/>
        <end position="252"/>
    </location>
</feature>
<dbReference type="AlphaFoldDB" id="A0A2R8BA34"/>
<feature type="transmembrane region" description="Helical" evidence="1">
    <location>
        <begin position="130"/>
        <end position="155"/>
    </location>
</feature>
<feature type="transmembrane region" description="Helical" evidence="1">
    <location>
        <begin position="264"/>
        <end position="286"/>
    </location>
</feature>
<feature type="transmembrane region" description="Helical" evidence="1">
    <location>
        <begin position="105"/>
        <end position="124"/>
    </location>
</feature>
<reference evidence="2 3" key="1">
    <citation type="submission" date="2018-03" db="EMBL/GenBank/DDBJ databases">
        <authorList>
            <person name="Keele B.F."/>
        </authorList>
    </citation>
    <scope>NUCLEOTIDE SEQUENCE [LARGE SCALE GENOMIC DNA]</scope>
    <source>
        <strain evidence="2 3">CECT 8599</strain>
    </source>
</reference>
<keyword evidence="1" id="KW-0812">Transmembrane</keyword>
<feature type="transmembrane region" description="Helical" evidence="1">
    <location>
        <begin position="20"/>
        <end position="38"/>
    </location>
</feature>
<name>A0A2R8BA34_9RHOB</name>
<dbReference type="EMBL" id="OMOR01000001">
    <property type="protein sequence ID" value="SPH19745.1"/>
    <property type="molecule type" value="Genomic_DNA"/>
</dbReference>
<protein>
    <recommendedName>
        <fullName evidence="4">Sodium-dependent bicarbonate transport family permease</fullName>
    </recommendedName>
</protein>
<dbReference type="Proteomes" id="UP000244880">
    <property type="component" value="Unassembled WGS sequence"/>
</dbReference>
<feature type="transmembrane region" description="Helical" evidence="1">
    <location>
        <begin position="45"/>
        <end position="62"/>
    </location>
</feature>
<dbReference type="PANTHER" id="PTHR40400:SF1">
    <property type="entry name" value="SLR1512 PROTEIN"/>
    <property type="match status" value="1"/>
</dbReference>
<keyword evidence="3" id="KW-1185">Reference proteome</keyword>
<keyword evidence="1" id="KW-0472">Membrane</keyword>